<organism evidence="2 3">
    <name type="scientific">Allacma fusca</name>
    <dbReference type="NCBI Taxonomy" id="39272"/>
    <lineage>
        <taxon>Eukaryota</taxon>
        <taxon>Metazoa</taxon>
        <taxon>Ecdysozoa</taxon>
        <taxon>Arthropoda</taxon>
        <taxon>Hexapoda</taxon>
        <taxon>Collembola</taxon>
        <taxon>Symphypleona</taxon>
        <taxon>Sminthuridae</taxon>
        <taxon>Allacma</taxon>
    </lineage>
</organism>
<keyword evidence="1" id="KW-0812">Transmembrane</keyword>
<keyword evidence="1" id="KW-1133">Transmembrane helix</keyword>
<proteinExistence type="predicted"/>
<dbReference type="EMBL" id="CAJVCH010128301">
    <property type="protein sequence ID" value="CAG7725898.1"/>
    <property type="molecule type" value="Genomic_DNA"/>
</dbReference>
<dbReference type="Proteomes" id="UP000708208">
    <property type="component" value="Unassembled WGS sequence"/>
</dbReference>
<gene>
    <name evidence="2" type="ORF">AFUS01_LOCUS14837</name>
</gene>
<sequence length="50" mass="5523">ARAVAETDIALYIGLGVAIVFFTIVAFIVIRLMRRKGRDHVMYDVAPSGE</sequence>
<reference evidence="2" key="1">
    <citation type="submission" date="2021-06" db="EMBL/GenBank/DDBJ databases">
        <authorList>
            <person name="Hodson N. C."/>
            <person name="Mongue J. A."/>
            <person name="Jaron S. K."/>
        </authorList>
    </citation>
    <scope>NUCLEOTIDE SEQUENCE</scope>
</reference>
<evidence type="ECO:0000256" key="1">
    <source>
        <dbReference type="SAM" id="Phobius"/>
    </source>
</evidence>
<keyword evidence="3" id="KW-1185">Reference proteome</keyword>
<name>A0A8J2NTU9_9HEXA</name>
<evidence type="ECO:0000313" key="2">
    <source>
        <dbReference type="EMBL" id="CAG7725898.1"/>
    </source>
</evidence>
<feature type="non-terminal residue" evidence="2">
    <location>
        <position position="1"/>
    </location>
</feature>
<evidence type="ECO:0000313" key="3">
    <source>
        <dbReference type="Proteomes" id="UP000708208"/>
    </source>
</evidence>
<protein>
    <submittedName>
        <fullName evidence="2">Uncharacterized protein</fullName>
    </submittedName>
</protein>
<feature type="transmembrane region" description="Helical" evidence="1">
    <location>
        <begin position="12"/>
        <end position="33"/>
    </location>
</feature>
<keyword evidence="1" id="KW-0472">Membrane</keyword>
<accession>A0A8J2NTU9</accession>
<comment type="caution">
    <text evidence="2">The sequence shown here is derived from an EMBL/GenBank/DDBJ whole genome shotgun (WGS) entry which is preliminary data.</text>
</comment>
<dbReference type="AlphaFoldDB" id="A0A8J2NTU9"/>